<comment type="caution">
    <text evidence="4">The sequence shown here is derived from an EMBL/GenBank/DDBJ whole genome shotgun (WGS) entry which is preliminary data.</text>
</comment>
<evidence type="ECO:0000313" key="4">
    <source>
        <dbReference type="EMBL" id="KAK8888678.1"/>
    </source>
</evidence>
<gene>
    <name evidence="4" type="ORF">M9Y10_033412</name>
</gene>
<name>A0ABR2KCV8_9EUKA</name>
<dbReference type="PANTHER" id="PTHR31159:SF1">
    <property type="entry name" value="COMM DOMAIN-CONTAINING PROTEIN 3"/>
    <property type="match status" value="1"/>
</dbReference>
<sequence length="178" mass="19586">MSTTLSTQNSELLRQLSTLDDNTVKKIAEATFKSLTNPKYECSDLNENEAKAQIGLATLISLYVRQGTFADSLSAVLKDNGLSQTSVQTITDLYKDNVDLMRANLSNIAFTYPRIVGCEWRLDYSVKNSETGAVLLPCFFIELKLEGGDSINFACNEEEMTALVAALKDASQEAARTH</sequence>
<proteinExistence type="inferred from homology"/>
<protein>
    <recommendedName>
        <fullName evidence="1">COMM domain-containing protein 3</fullName>
    </recommendedName>
</protein>
<keyword evidence="5" id="KW-1185">Reference proteome</keyword>
<evidence type="ECO:0000256" key="2">
    <source>
        <dbReference type="ARBA" id="ARBA00093469"/>
    </source>
</evidence>
<reference evidence="4 5" key="1">
    <citation type="submission" date="2024-04" db="EMBL/GenBank/DDBJ databases">
        <title>Tritrichomonas musculus Genome.</title>
        <authorList>
            <person name="Alves-Ferreira E."/>
            <person name="Grigg M."/>
            <person name="Lorenzi H."/>
            <person name="Galac M."/>
        </authorList>
    </citation>
    <scope>NUCLEOTIDE SEQUENCE [LARGE SCALE GENOMIC DNA]</scope>
    <source>
        <strain evidence="4 5">EAF2021</strain>
    </source>
</reference>
<dbReference type="InterPro" id="IPR017920">
    <property type="entry name" value="COMM"/>
</dbReference>
<dbReference type="Pfam" id="PF07258">
    <property type="entry name" value="COMM_domain"/>
    <property type="match status" value="1"/>
</dbReference>
<dbReference type="Proteomes" id="UP001470230">
    <property type="component" value="Unassembled WGS sequence"/>
</dbReference>
<evidence type="ECO:0000256" key="1">
    <source>
        <dbReference type="ARBA" id="ARBA00016548"/>
    </source>
</evidence>
<comment type="similarity">
    <text evidence="2">Belongs to the COMM domain-containing protein 3 family.</text>
</comment>
<feature type="domain" description="COMM" evidence="3">
    <location>
        <begin position="114"/>
        <end position="178"/>
    </location>
</feature>
<accession>A0ABR2KCV8</accession>
<evidence type="ECO:0000313" key="5">
    <source>
        <dbReference type="Proteomes" id="UP001470230"/>
    </source>
</evidence>
<dbReference type="PROSITE" id="PS51269">
    <property type="entry name" value="COMM"/>
    <property type="match status" value="1"/>
</dbReference>
<dbReference type="CDD" id="cd04751">
    <property type="entry name" value="Commd3"/>
    <property type="match status" value="1"/>
</dbReference>
<evidence type="ECO:0000259" key="3">
    <source>
        <dbReference type="PROSITE" id="PS51269"/>
    </source>
</evidence>
<dbReference type="EMBL" id="JAPFFF010000005">
    <property type="protein sequence ID" value="KAK8888678.1"/>
    <property type="molecule type" value="Genomic_DNA"/>
</dbReference>
<organism evidence="4 5">
    <name type="scientific">Tritrichomonas musculus</name>
    <dbReference type="NCBI Taxonomy" id="1915356"/>
    <lineage>
        <taxon>Eukaryota</taxon>
        <taxon>Metamonada</taxon>
        <taxon>Parabasalia</taxon>
        <taxon>Tritrichomonadida</taxon>
        <taxon>Tritrichomonadidae</taxon>
        <taxon>Tritrichomonas</taxon>
    </lineage>
</organism>
<dbReference type="PANTHER" id="PTHR31159">
    <property type="entry name" value="COMM DOMAIN-CONTAINING PROTEIN 3"/>
    <property type="match status" value="1"/>
</dbReference>
<dbReference type="InterPro" id="IPR037355">
    <property type="entry name" value="COMMD3"/>
</dbReference>